<evidence type="ECO:0000313" key="2">
    <source>
        <dbReference type="Proteomes" id="UP000294813"/>
    </source>
</evidence>
<name>A0A4R2RYM6_9FIRM</name>
<organism evidence="1 2">
    <name type="scientific">Heliophilum fasciatum</name>
    <dbReference type="NCBI Taxonomy" id="35700"/>
    <lineage>
        <taxon>Bacteria</taxon>
        <taxon>Bacillati</taxon>
        <taxon>Bacillota</taxon>
        <taxon>Clostridia</taxon>
        <taxon>Eubacteriales</taxon>
        <taxon>Heliobacteriaceae</taxon>
        <taxon>Heliophilum</taxon>
    </lineage>
</organism>
<dbReference type="AlphaFoldDB" id="A0A4R2RYM6"/>
<dbReference type="Proteomes" id="UP000294813">
    <property type="component" value="Unassembled WGS sequence"/>
</dbReference>
<proteinExistence type="predicted"/>
<accession>A0A4R2RYM6</accession>
<sequence>MSWWSARKVTKEKQQECHSEFRCSACGLDLQEWQRTENPLTRCPRCHHALRPATGCGNCHGCSHCAN</sequence>
<dbReference type="RefSeq" id="WP_131918207.1">
    <property type="nucleotide sequence ID" value="NZ_JAOQNU010000004.1"/>
</dbReference>
<dbReference type="OrthoDB" id="2086258at2"/>
<keyword evidence="2" id="KW-1185">Reference proteome</keyword>
<gene>
    <name evidence="1" type="ORF">EDD73_10482</name>
</gene>
<protein>
    <submittedName>
        <fullName evidence="1">Uncharacterized protein</fullName>
    </submittedName>
</protein>
<dbReference type="EMBL" id="SLXT01000004">
    <property type="protein sequence ID" value="TCP68179.1"/>
    <property type="molecule type" value="Genomic_DNA"/>
</dbReference>
<evidence type="ECO:0000313" key="1">
    <source>
        <dbReference type="EMBL" id="TCP68179.1"/>
    </source>
</evidence>
<comment type="caution">
    <text evidence="1">The sequence shown here is derived from an EMBL/GenBank/DDBJ whole genome shotgun (WGS) entry which is preliminary data.</text>
</comment>
<reference evidence="1 2" key="1">
    <citation type="submission" date="2019-03" db="EMBL/GenBank/DDBJ databases">
        <title>Genomic Encyclopedia of Type Strains, Phase IV (KMG-IV): sequencing the most valuable type-strain genomes for metagenomic binning, comparative biology and taxonomic classification.</title>
        <authorList>
            <person name="Goeker M."/>
        </authorList>
    </citation>
    <scope>NUCLEOTIDE SEQUENCE [LARGE SCALE GENOMIC DNA]</scope>
    <source>
        <strain evidence="1 2">DSM 11170</strain>
    </source>
</reference>